<comment type="similarity">
    <text evidence="1 5">Belongs to the type-B carboxylesterase/lipase family.</text>
</comment>
<evidence type="ECO:0000256" key="4">
    <source>
        <dbReference type="ARBA" id="ARBA00023180"/>
    </source>
</evidence>
<proteinExistence type="inferred from homology"/>
<organism evidence="7 8">
    <name type="scientific">Folsomia candida</name>
    <name type="common">Springtail</name>
    <dbReference type="NCBI Taxonomy" id="158441"/>
    <lineage>
        <taxon>Eukaryota</taxon>
        <taxon>Metazoa</taxon>
        <taxon>Ecdysozoa</taxon>
        <taxon>Arthropoda</taxon>
        <taxon>Hexapoda</taxon>
        <taxon>Collembola</taxon>
        <taxon>Entomobryomorpha</taxon>
        <taxon>Isotomoidea</taxon>
        <taxon>Isotomidae</taxon>
        <taxon>Proisotominae</taxon>
        <taxon>Folsomia</taxon>
    </lineage>
</organism>
<evidence type="ECO:0000313" key="8">
    <source>
        <dbReference type="Proteomes" id="UP000198287"/>
    </source>
</evidence>
<feature type="domain" description="Carboxylesterase type B" evidence="6">
    <location>
        <begin position="25"/>
        <end position="554"/>
    </location>
</feature>
<accession>A0A226E3X9</accession>
<evidence type="ECO:0000256" key="5">
    <source>
        <dbReference type="RuleBase" id="RU361235"/>
    </source>
</evidence>
<dbReference type="OMA" id="CGSANDY"/>
<keyword evidence="5" id="KW-0732">Signal</keyword>
<dbReference type="InterPro" id="IPR019826">
    <property type="entry name" value="Carboxylesterase_B_AS"/>
</dbReference>
<dbReference type="Gene3D" id="3.40.50.1820">
    <property type="entry name" value="alpha/beta hydrolase"/>
    <property type="match status" value="1"/>
</dbReference>
<evidence type="ECO:0000256" key="1">
    <source>
        <dbReference type="ARBA" id="ARBA00005964"/>
    </source>
</evidence>
<dbReference type="OrthoDB" id="19653at2759"/>
<dbReference type="EMBL" id="LNIX01000007">
    <property type="protein sequence ID" value="OXA52293.1"/>
    <property type="molecule type" value="Genomic_DNA"/>
</dbReference>
<dbReference type="AlphaFoldDB" id="A0A226E3X9"/>
<keyword evidence="3 5" id="KW-0378">Hydrolase</keyword>
<feature type="signal peptide" evidence="5">
    <location>
        <begin position="1"/>
        <end position="21"/>
    </location>
</feature>
<evidence type="ECO:0000259" key="6">
    <source>
        <dbReference type="Pfam" id="PF00135"/>
    </source>
</evidence>
<evidence type="ECO:0000256" key="2">
    <source>
        <dbReference type="ARBA" id="ARBA00022487"/>
    </source>
</evidence>
<dbReference type="SUPFAM" id="SSF53474">
    <property type="entry name" value="alpha/beta-Hydrolases"/>
    <property type="match status" value="1"/>
</dbReference>
<dbReference type="EC" id="3.1.1.-" evidence="5"/>
<feature type="chain" id="PRO_5011817823" description="Carboxylic ester hydrolase" evidence="5">
    <location>
        <begin position="22"/>
        <end position="589"/>
    </location>
</feature>
<keyword evidence="4" id="KW-0325">Glycoprotein</keyword>
<comment type="caution">
    <text evidence="7">The sequence shown here is derived from an EMBL/GenBank/DDBJ whole genome shotgun (WGS) entry which is preliminary data.</text>
</comment>
<dbReference type="STRING" id="158441.A0A226E3X9"/>
<keyword evidence="8" id="KW-1185">Reference proteome</keyword>
<evidence type="ECO:0000313" key="7">
    <source>
        <dbReference type="EMBL" id="OXA52293.1"/>
    </source>
</evidence>
<dbReference type="Pfam" id="PF00135">
    <property type="entry name" value="COesterase"/>
    <property type="match status" value="1"/>
</dbReference>
<protein>
    <recommendedName>
        <fullName evidence="5">Carboxylic ester hydrolase</fullName>
        <ecNumber evidence="5">3.1.1.-</ecNumber>
    </recommendedName>
</protein>
<reference evidence="7 8" key="1">
    <citation type="submission" date="2015-12" db="EMBL/GenBank/DDBJ databases">
        <title>The genome of Folsomia candida.</title>
        <authorList>
            <person name="Faddeeva A."/>
            <person name="Derks M.F."/>
            <person name="Anvar Y."/>
            <person name="Smit S."/>
            <person name="Van Straalen N."/>
            <person name="Roelofs D."/>
        </authorList>
    </citation>
    <scope>NUCLEOTIDE SEQUENCE [LARGE SCALE GENOMIC DNA]</scope>
    <source>
        <strain evidence="7 8">VU population</strain>
        <tissue evidence="7">Whole body</tissue>
    </source>
</reference>
<sequence length="589" mass="66258">MNLIPNLTVIIFCVYFKTISGAIDKPLVTISDGDLLGSIEEARNGRQYFRFLGIPYGVVEQRFGVSKPIPPWNGTKVATKLGPTCLQLDFIFSTMTGVEDCLILNVYTPQISDTKLLPVQTMVFIHGGAFICGSANDYDGSFFMSEDVVLVSINYRLGLFGFLNAEIEGASGNQGLKDQVLALKWVQKNIRAFGGDPDRVTIFGESAGAISVSHLTMSPMGKGLFHAAITQSGMVTCPQADKRESALLEAKKLANLVDCPSSDPKFMVECLRRMKGEELLKQTQFKHPTHFTFDVYDVPQFGPTIETYIPTKAPDSVFHKQDPLKTLFDGTFNKVPLITGITSDEGIFISANVVLNNATLLELMNNEWGRVSPSTFLYHATARDPCSLSTKIRDFYFQDQEISKVNGQKLIDLYSDRWFFHCTRQGALLYAKHAPVYIYYLTHRGEHTFDAFEMTKDSNGLKGPTHADDLIYQFPMPEWVPPLTKGSLDEDFSKKIVGMWTSFAKNDGRPKPWGDVEEWPQLKVSETPMRWLHLDNDLSIQPEHADFTKRMEFWDKLVQPMQMRALDTAEQKSRQGLLRCESSDGYCNL</sequence>
<evidence type="ECO:0000256" key="3">
    <source>
        <dbReference type="ARBA" id="ARBA00022801"/>
    </source>
</evidence>
<dbReference type="InterPro" id="IPR002018">
    <property type="entry name" value="CarbesteraseB"/>
</dbReference>
<dbReference type="GO" id="GO:0052689">
    <property type="term" value="F:carboxylic ester hydrolase activity"/>
    <property type="evidence" value="ECO:0007669"/>
    <property type="project" value="UniProtKB-KW"/>
</dbReference>
<dbReference type="PANTHER" id="PTHR43142">
    <property type="entry name" value="CARBOXYLIC ESTER HYDROLASE"/>
    <property type="match status" value="1"/>
</dbReference>
<name>A0A226E3X9_FOLCA</name>
<dbReference type="Proteomes" id="UP000198287">
    <property type="component" value="Unassembled WGS sequence"/>
</dbReference>
<keyword evidence="2" id="KW-0719">Serine esterase</keyword>
<dbReference type="InterPro" id="IPR029058">
    <property type="entry name" value="AB_hydrolase_fold"/>
</dbReference>
<gene>
    <name evidence="7" type="ORF">Fcan01_13527</name>
</gene>
<dbReference type="PANTHER" id="PTHR43142:SF1">
    <property type="entry name" value="CARBOXYLIC ESTER HYDROLASE"/>
    <property type="match status" value="1"/>
</dbReference>
<dbReference type="PROSITE" id="PS00122">
    <property type="entry name" value="CARBOXYLESTERASE_B_1"/>
    <property type="match status" value="1"/>
</dbReference>